<proteinExistence type="predicted"/>
<dbReference type="Proteomes" id="UP000683925">
    <property type="component" value="Unassembled WGS sequence"/>
</dbReference>
<keyword evidence="1" id="KW-0175">Coiled coil</keyword>
<name>A0A8S1TYC6_PAROT</name>
<feature type="compositionally biased region" description="Polar residues" evidence="2">
    <location>
        <begin position="1144"/>
        <end position="1153"/>
    </location>
</feature>
<evidence type="ECO:0000256" key="1">
    <source>
        <dbReference type="SAM" id="Coils"/>
    </source>
</evidence>
<reference evidence="3" key="1">
    <citation type="submission" date="2021-01" db="EMBL/GenBank/DDBJ databases">
        <authorList>
            <consortium name="Genoscope - CEA"/>
            <person name="William W."/>
        </authorList>
    </citation>
    <scope>NUCLEOTIDE SEQUENCE</scope>
</reference>
<dbReference type="EMBL" id="CAJJDP010000031">
    <property type="protein sequence ID" value="CAD8156009.1"/>
    <property type="molecule type" value="Genomic_DNA"/>
</dbReference>
<feature type="coiled-coil region" evidence="1">
    <location>
        <begin position="268"/>
        <end position="829"/>
    </location>
</feature>
<feature type="region of interest" description="Disordered" evidence="2">
    <location>
        <begin position="1136"/>
        <end position="1174"/>
    </location>
</feature>
<dbReference type="AlphaFoldDB" id="A0A8S1TYC6"/>
<evidence type="ECO:0000313" key="4">
    <source>
        <dbReference type="Proteomes" id="UP000683925"/>
    </source>
</evidence>
<feature type="compositionally biased region" description="Basic and acidic residues" evidence="2">
    <location>
        <begin position="1154"/>
        <end position="1171"/>
    </location>
</feature>
<dbReference type="OrthoDB" id="10449391at2759"/>
<protein>
    <submittedName>
        <fullName evidence="3">Uncharacterized protein</fullName>
    </submittedName>
</protein>
<dbReference type="OMA" id="TNEWQNQ"/>
<gene>
    <name evidence="3" type="ORF">POCTA_138.1.T0310244</name>
</gene>
<keyword evidence="4" id="KW-1185">Reference proteome</keyword>
<feature type="region of interest" description="Disordered" evidence="2">
    <location>
        <begin position="1"/>
        <end position="25"/>
    </location>
</feature>
<evidence type="ECO:0000313" key="3">
    <source>
        <dbReference type="EMBL" id="CAD8156009.1"/>
    </source>
</evidence>
<organism evidence="3 4">
    <name type="scientific">Paramecium octaurelia</name>
    <dbReference type="NCBI Taxonomy" id="43137"/>
    <lineage>
        <taxon>Eukaryota</taxon>
        <taxon>Sar</taxon>
        <taxon>Alveolata</taxon>
        <taxon>Ciliophora</taxon>
        <taxon>Intramacronucleata</taxon>
        <taxon>Oligohymenophorea</taxon>
        <taxon>Peniculida</taxon>
        <taxon>Parameciidae</taxon>
        <taxon>Paramecium</taxon>
    </lineage>
</organism>
<sequence length="1212" mass="144440">MYSYRNPKILQQDRPSRGSANTKSEMQNTQYINKPETQQFSLQPNNSTKIYESIVQYTSQSSSHDPNQNDYQSTEKQINTLKLSTLTSKFSIQNPKQQSPFNSSKLDTPSRVDSLLQEISEIKQQNDKAKQFYQSQIINLQNTQDQLTIENISLSNSIKGLTQQLQDARYNMHKIFQQTDLDEFTSSIQIDFNHHPNIQQAFYQFQSEIFQFIYLYQSQINQKIQLKQQQLNKIIIKLDSIKNHNRMNYNSINKSTDAQSKPIYIKQTDFITNQNQALEKQFNELKKNHQYVINNFEQEKVFAYQQEQLLKQEFQARIQQLEQQISILLGENQKKESIISELNDLNQLKVLQIQQQEEIQQLKAKLSESNNSQINLNDQIVLLKKNSNSLLNDFEKNQVDLSTLQKEKQYFQMQFEKLQNENMDLIKHQQLLNENQQLQIDKLKQEWQYQNNRLQDQIRIKDQKLTKLQENYNTLQKYKQELEYLLKQSRNEANKFKDQMDQIQQLQTKINKQNYTIQNLIEQNQSQENIINNYASEQKLFEQKIVELQRKNQQIQLQQQPQERESLNQKIYKLQKDNEDKQSEIKILQTDNFELQKQIKQEQVNQQQIKTLITNLQNDRSQYQQQKAQIEQQLDKQQKHNQELLKQMEEVIQNNLNQQEQQTNEWQNQQKMLTKKQVQSEKHLESAFTENEKLRVRISELEYKLEEEIDRNQKLVEETKKYLIDSKQKDVQLSECKSQIQRLTLQLNNIERDKQEQKANLLNDSQQSAQNQEIEQLQLKIKQYQNESKENENQQKQLNQKLQEALKKLEQIQQQLQEEEQLKSIILMKQLQSISENQSSIQPNQDIMDLFDVQTSSRGQHLETILLPESNQSEEQLQLLLQQLKEQNESALQQKSQLQSSLDQAIEKIKQLESQIINLKKEQQSLDNDSNHYQQKISNQQKVIVSLQNQVEELQIELQEQANKSKMAGILQQSTQEQNTFQELINQKDQEIQNLQEELKNIHQHLEQRMNKSVISNHSKKSQNIVKFEEFADIDENDINEQSDEEEELIKEKLQLQKVLQENDEKIRRLEIQLEQTQQFTKAKINQELANLQISLNNQNKVIEQLNTLNSNQSKLLEQQEKQIQDLNEELNRYHQQKDHIRNKSNYSNSFGSDNEKETVDQQQLEKKQDDNFDMQRQVELQNKTLNEVIEIQQLKNECLKEESHNNKDCLN</sequence>
<comment type="caution">
    <text evidence="3">The sequence shown here is derived from an EMBL/GenBank/DDBJ whole genome shotgun (WGS) entry which is preliminary data.</text>
</comment>
<accession>A0A8S1TYC6</accession>
<evidence type="ECO:0000256" key="2">
    <source>
        <dbReference type="SAM" id="MobiDB-lite"/>
    </source>
</evidence>